<gene>
    <name evidence="1" type="ORF">NP233_g6114</name>
</gene>
<comment type="caution">
    <text evidence="1">The sequence shown here is derived from an EMBL/GenBank/DDBJ whole genome shotgun (WGS) entry which is preliminary data.</text>
</comment>
<reference evidence="1" key="1">
    <citation type="submission" date="2022-07" db="EMBL/GenBank/DDBJ databases">
        <title>Genome Sequence of Leucocoprinus birnbaumii.</title>
        <authorList>
            <person name="Buettner E."/>
        </authorList>
    </citation>
    <scope>NUCLEOTIDE SEQUENCE</scope>
    <source>
        <strain evidence="1">VT141</strain>
    </source>
</reference>
<dbReference type="AlphaFoldDB" id="A0AAD5YR89"/>
<dbReference type="EMBL" id="JANIEX010000385">
    <property type="protein sequence ID" value="KAJ3567821.1"/>
    <property type="molecule type" value="Genomic_DNA"/>
</dbReference>
<dbReference type="Proteomes" id="UP001213000">
    <property type="component" value="Unassembled WGS sequence"/>
</dbReference>
<dbReference type="Gene3D" id="3.80.10.10">
    <property type="entry name" value="Ribonuclease Inhibitor"/>
    <property type="match status" value="1"/>
</dbReference>
<proteinExistence type="predicted"/>
<dbReference type="InterPro" id="IPR032675">
    <property type="entry name" value="LRR_dom_sf"/>
</dbReference>
<evidence type="ECO:0000313" key="1">
    <source>
        <dbReference type="EMBL" id="KAJ3567821.1"/>
    </source>
</evidence>
<protein>
    <submittedName>
        <fullName evidence="1">Uncharacterized protein</fullName>
    </submittedName>
</protein>
<keyword evidence="2" id="KW-1185">Reference proteome</keyword>
<accession>A0AAD5YR89</accession>
<evidence type="ECO:0000313" key="2">
    <source>
        <dbReference type="Proteomes" id="UP001213000"/>
    </source>
</evidence>
<sequence>MYSFLPDELLKEILVPALQVPDDAFACVAGRSPFSNYNPTTSAYLLVCKDWLRVATPLLYSVVVLRSKAQIQALESTLVSTPVLAGFIHKLRIESGYCASLLKILKSTTRLTDLCVFLEVYSSDNVSGFCKGLAHIHPQRLIICDHPRNEKPMNKKTQDLITALLQYIPRWDSTLLSVTLPRLGYFSNWNNGANNDIPGQQEFIEAVLKNKAIQYVGVRVGYTLPPWLRELAKLPKLRKILLYVEFPPSFTPLSDVTRAVDADPRLRALVNYNHDLGLSRTRDVDETDLGAAEEGLSKNVQGIATFPDAVWSNILFYALGLPEVEQIGSFAASQIRLGGVEYQTQYRRQLSFVCKKFHELAIPLYYQCIIATTGHELSSINALISKKNEIGKQIKSFYTHSKNHNGILTEDIHQLLASTSNIRRMSTLSNGFRGISRVSVIDSFDLQALKILAQNAGGSLLDLSIQLRRPSLPKSPEVFYQFVSLKSLSISSSAVFTYQEDAVKKEALSNLESLTCSMTNDTFLLFLSIMDLEKIHVARFPSMERSEGAITFLRRHGHKLLTLECGFLPGVCVFDTCPNLRAFEIPREKPGYAAAEFFYSSEEHPLESLHIKHCDVHHDSEKDKFKFIGSLHMSKFVSLRQIQVDQCVWPKTENEIKRSYWVAWAERLQELYGIDIVNQEGQKWVPRLRPRKERGPKV</sequence>
<name>A0AAD5YR89_9AGAR</name>
<organism evidence="1 2">
    <name type="scientific">Leucocoprinus birnbaumii</name>
    <dbReference type="NCBI Taxonomy" id="56174"/>
    <lineage>
        <taxon>Eukaryota</taxon>
        <taxon>Fungi</taxon>
        <taxon>Dikarya</taxon>
        <taxon>Basidiomycota</taxon>
        <taxon>Agaricomycotina</taxon>
        <taxon>Agaricomycetes</taxon>
        <taxon>Agaricomycetidae</taxon>
        <taxon>Agaricales</taxon>
        <taxon>Agaricineae</taxon>
        <taxon>Agaricaceae</taxon>
        <taxon>Leucocoprinus</taxon>
    </lineage>
</organism>